<gene>
    <name evidence="2" type="ORF">GCK32_022653</name>
</gene>
<evidence type="ECO:0000313" key="2">
    <source>
        <dbReference type="EMBL" id="KAK5972403.1"/>
    </source>
</evidence>
<comment type="caution">
    <text evidence="2">The sequence shown here is derived from an EMBL/GenBank/DDBJ whole genome shotgun (WGS) entry which is preliminary data.</text>
</comment>
<dbReference type="AlphaFoldDB" id="A0AAN8FKS3"/>
<feature type="compositionally biased region" description="Polar residues" evidence="1">
    <location>
        <begin position="9"/>
        <end position="22"/>
    </location>
</feature>
<dbReference type="Proteomes" id="UP001331761">
    <property type="component" value="Unassembled WGS sequence"/>
</dbReference>
<name>A0AAN8FKS3_TRICO</name>
<dbReference type="EMBL" id="WIXE01016712">
    <property type="protein sequence ID" value="KAK5972403.1"/>
    <property type="molecule type" value="Genomic_DNA"/>
</dbReference>
<evidence type="ECO:0000313" key="3">
    <source>
        <dbReference type="Proteomes" id="UP001331761"/>
    </source>
</evidence>
<organism evidence="2 3">
    <name type="scientific">Trichostrongylus colubriformis</name>
    <name type="common">Black scour worm</name>
    <dbReference type="NCBI Taxonomy" id="6319"/>
    <lineage>
        <taxon>Eukaryota</taxon>
        <taxon>Metazoa</taxon>
        <taxon>Ecdysozoa</taxon>
        <taxon>Nematoda</taxon>
        <taxon>Chromadorea</taxon>
        <taxon>Rhabditida</taxon>
        <taxon>Rhabditina</taxon>
        <taxon>Rhabditomorpha</taxon>
        <taxon>Strongyloidea</taxon>
        <taxon>Trichostrongylidae</taxon>
        <taxon>Trichostrongylus</taxon>
    </lineage>
</organism>
<sequence>MEERYWSQLCGSPQSRSKNNPSRSIVSYSTFYPHCPSPTATSRHGSSTRFGLLELFTSLYLDG</sequence>
<proteinExistence type="predicted"/>
<protein>
    <submittedName>
        <fullName evidence="2">Uncharacterized protein</fullName>
    </submittedName>
</protein>
<accession>A0AAN8FKS3</accession>
<reference evidence="2 3" key="1">
    <citation type="submission" date="2019-10" db="EMBL/GenBank/DDBJ databases">
        <title>Assembly and Annotation for the nematode Trichostrongylus colubriformis.</title>
        <authorList>
            <person name="Martin J."/>
        </authorList>
    </citation>
    <scope>NUCLEOTIDE SEQUENCE [LARGE SCALE GENOMIC DNA]</scope>
    <source>
        <strain evidence="2">G859</strain>
        <tissue evidence="2">Whole worm</tissue>
    </source>
</reference>
<feature type="region of interest" description="Disordered" evidence="1">
    <location>
        <begin position="1"/>
        <end position="22"/>
    </location>
</feature>
<keyword evidence="3" id="KW-1185">Reference proteome</keyword>
<evidence type="ECO:0000256" key="1">
    <source>
        <dbReference type="SAM" id="MobiDB-lite"/>
    </source>
</evidence>